<dbReference type="Pfam" id="PF00653">
    <property type="entry name" value="BIR"/>
    <property type="match status" value="1"/>
</dbReference>
<comment type="caution">
    <text evidence="9">The sequence shown here is derived from an EMBL/GenBank/DDBJ whole genome shotgun (WGS) entry which is preliminary data.</text>
</comment>
<protein>
    <recommendedName>
        <fullName evidence="3">RING-type E3 ubiquitin transferase</fullName>
        <ecNumber evidence="3">2.3.2.27</ecNumber>
    </recommendedName>
</protein>
<dbReference type="PANTHER" id="PTHR10044:SF163">
    <property type="entry name" value="BACULOVIRAL IAP REPEAT-CONTAINING PROTEIN 7"/>
    <property type="match status" value="1"/>
</dbReference>
<keyword evidence="10" id="KW-1185">Reference proteome</keyword>
<dbReference type="GO" id="GO:0005737">
    <property type="term" value="C:cytoplasm"/>
    <property type="evidence" value="ECO:0007669"/>
    <property type="project" value="UniProtKB-SubCell"/>
</dbReference>
<dbReference type="GO" id="GO:0051726">
    <property type="term" value="P:regulation of cell cycle"/>
    <property type="evidence" value="ECO:0007669"/>
    <property type="project" value="TreeGrafter"/>
</dbReference>
<evidence type="ECO:0000256" key="6">
    <source>
        <dbReference type="ARBA" id="ARBA00022703"/>
    </source>
</evidence>
<evidence type="ECO:0000256" key="1">
    <source>
        <dbReference type="ARBA" id="ARBA00000900"/>
    </source>
</evidence>
<organism evidence="9 10">
    <name type="scientific">Chiloscyllium punctatum</name>
    <name type="common">Brownbanded bambooshark</name>
    <name type="synonym">Hemiscyllium punctatum</name>
    <dbReference type="NCBI Taxonomy" id="137246"/>
    <lineage>
        <taxon>Eukaryota</taxon>
        <taxon>Metazoa</taxon>
        <taxon>Chordata</taxon>
        <taxon>Craniata</taxon>
        <taxon>Vertebrata</taxon>
        <taxon>Chondrichthyes</taxon>
        <taxon>Elasmobranchii</taxon>
        <taxon>Galeomorphii</taxon>
        <taxon>Galeoidea</taxon>
        <taxon>Orectolobiformes</taxon>
        <taxon>Hemiscylliidae</taxon>
        <taxon>Chiloscyllium</taxon>
    </lineage>
</organism>
<keyword evidence="5" id="KW-0808">Transferase</keyword>
<dbReference type="EC" id="2.3.2.27" evidence="3"/>
<dbReference type="EMBL" id="BEZZ01001949">
    <property type="protein sequence ID" value="GCC20801.1"/>
    <property type="molecule type" value="Genomic_DNA"/>
</dbReference>
<dbReference type="GO" id="GO:0043027">
    <property type="term" value="F:cysteine-type endopeptidase inhibitor activity involved in apoptotic process"/>
    <property type="evidence" value="ECO:0007669"/>
    <property type="project" value="TreeGrafter"/>
</dbReference>
<dbReference type="GO" id="GO:0061630">
    <property type="term" value="F:ubiquitin protein ligase activity"/>
    <property type="evidence" value="ECO:0007669"/>
    <property type="project" value="UniProtKB-EC"/>
</dbReference>
<dbReference type="SMART" id="SM00238">
    <property type="entry name" value="BIR"/>
    <property type="match status" value="1"/>
</dbReference>
<name>A0A401RRN1_CHIPU</name>
<dbReference type="AlphaFoldDB" id="A0A401RRN1"/>
<evidence type="ECO:0000256" key="7">
    <source>
        <dbReference type="ARBA" id="ARBA00022786"/>
    </source>
</evidence>
<dbReference type="GO" id="GO:0031398">
    <property type="term" value="P:positive regulation of protein ubiquitination"/>
    <property type="evidence" value="ECO:0007669"/>
    <property type="project" value="TreeGrafter"/>
</dbReference>
<accession>A0A401RRN1</accession>
<comment type="catalytic activity">
    <reaction evidence="1">
        <text>S-ubiquitinyl-[E2 ubiquitin-conjugating enzyme]-L-cysteine + [acceptor protein]-L-lysine = [E2 ubiquitin-conjugating enzyme]-L-cysteine + N(6)-ubiquitinyl-[acceptor protein]-L-lysine.</text>
        <dbReference type="EC" id="2.3.2.27"/>
    </reaction>
</comment>
<keyword evidence="4" id="KW-0963">Cytoplasm</keyword>
<dbReference type="GO" id="GO:0043066">
    <property type="term" value="P:negative regulation of apoptotic process"/>
    <property type="evidence" value="ECO:0007669"/>
    <property type="project" value="TreeGrafter"/>
</dbReference>
<dbReference type="Proteomes" id="UP000287033">
    <property type="component" value="Unassembled WGS sequence"/>
</dbReference>
<sequence>MENEESMGVGRAVAVWESVERVTVGRDSAQRGPAEVKSVERGQAIPSDPYSIGVWEQFPSIGEPTLSYDLAQARPHCPGNQLHCLEGRPAVGIWYLGRGTCGDLGQPQAVSKLLVQADPMGVLRCQCLGNSHAIIEETDCVKSGRVPNPLHDHLPLRPEGKTQRTFWKQPGGNLCFHSTTLRHWSLVRYSGSELGRRCLSCSCDCDLKNGVDPSQKQQKTDAVDGQIISQLQRISMEDPAPPINIEMDAEEARLRTFQNWPAGFPIQPQQLAHAGFFYTGHRDNVKCFHCDGELRNWELGDDPWMEHAKWFPRY</sequence>
<keyword evidence="6" id="KW-0053">Apoptosis</keyword>
<keyword evidence="7" id="KW-0833">Ubl conjugation pathway</keyword>
<evidence type="ECO:0000313" key="9">
    <source>
        <dbReference type="EMBL" id="GCC20801.1"/>
    </source>
</evidence>
<dbReference type="GO" id="GO:0006915">
    <property type="term" value="P:apoptotic process"/>
    <property type="evidence" value="ECO:0007669"/>
    <property type="project" value="UniProtKB-KW"/>
</dbReference>
<dbReference type="STRING" id="137246.A0A401RRN1"/>
<dbReference type="GO" id="GO:0005634">
    <property type="term" value="C:nucleus"/>
    <property type="evidence" value="ECO:0007669"/>
    <property type="project" value="TreeGrafter"/>
</dbReference>
<dbReference type="SUPFAM" id="SSF57924">
    <property type="entry name" value="Inhibitor of apoptosis (IAP) repeat"/>
    <property type="match status" value="1"/>
</dbReference>
<dbReference type="PANTHER" id="PTHR10044">
    <property type="entry name" value="INHIBITOR OF APOPTOSIS"/>
    <property type="match status" value="1"/>
</dbReference>
<evidence type="ECO:0000256" key="5">
    <source>
        <dbReference type="ARBA" id="ARBA00022679"/>
    </source>
</evidence>
<reference evidence="9 10" key="1">
    <citation type="journal article" date="2018" name="Nat. Ecol. Evol.">
        <title>Shark genomes provide insights into elasmobranch evolution and the origin of vertebrates.</title>
        <authorList>
            <person name="Hara Y"/>
            <person name="Yamaguchi K"/>
            <person name="Onimaru K"/>
            <person name="Kadota M"/>
            <person name="Koyanagi M"/>
            <person name="Keeley SD"/>
            <person name="Tatsumi K"/>
            <person name="Tanaka K"/>
            <person name="Motone F"/>
            <person name="Kageyama Y"/>
            <person name="Nozu R"/>
            <person name="Adachi N"/>
            <person name="Nishimura O"/>
            <person name="Nakagawa R"/>
            <person name="Tanegashima C"/>
            <person name="Kiyatake I"/>
            <person name="Matsumoto R"/>
            <person name="Murakumo K"/>
            <person name="Nishida K"/>
            <person name="Terakita A"/>
            <person name="Kuratani S"/>
            <person name="Sato K"/>
            <person name="Hyodo S Kuraku.S."/>
        </authorList>
    </citation>
    <scope>NUCLEOTIDE SEQUENCE [LARGE SCALE GENOMIC DNA]</scope>
</reference>
<evidence type="ECO:0000313" key="10">
    <source>
        <dbReference type="Proteomes" id="UP000287033"/>
    </source>
</evidence>
<dbReference type="InterPro" id="IPR001370">
    <property type="entry name" value="BIR_rpt"/>
</dbReference>
<evidence type="ECO:0000256" key="8">
    <source>
        <dbReference type="ARBA" id="ARBA00022843"/>
    </source>
</evidence>
<dbReference type="InterPro" id="IPR050784">
    <property type="entry name" value="IAP"/>
</dbReference>
<dbReference type="CDD" id="cd00022">
    <property type="entry name" value="BIR"/>
    <property type="match status" value="1"/>
</dbReference>
<evidence type="ECO:0000256" key="2">
    <source>
        <dbReference type="ARBA" id="ARBA00004496"/>
    </source>
</evidence>
<evidence type="ECO:0000256" key="4">
    <source>
        <dbReference type="ARBA" id="ARBA00022490"/>
    </source>
</evidence>
<dbReference type="OMA" id="HCDGELR"/>
<dbReference type="Gene3D" id="1.10.1170.10">
    <property type="entry name" value="Inhibitor Of Apoptosis Protein (2mihbC-IAP-1), Chain A"/>
    <property type="match status" value="1"/>
</dbReference>
<evidence type="ECO:0000256" key="3">
    <source>
        <dbReference type="ARBA" id="ARBA00012483"/>
    </source>
</evidence>
<gene>
    <name evidence="9" type="ORF">chiPu_0019369</name>
</gene>
<dbReference type="PROSITE" id="PS50143">
    <property type="entry name" value="BIR_REPEAT_2"/>
    <property type="match status" value="1"/>
</dbReference>
<dbReference type="OrthoDB" id="774873at2759"/>
<proteinExistence type="predicted"/>
<keyword evidence="8" id="KW-0832">Ubl conjugation</keyword>
<comment type="subcellular location">
    <subcellularLocation>
        <location evidence="2">Cytoplasm</location>
    </subcellularLocation>
</comment>